<keyword evidence="6" id="KW-0378">Hydrolase</keyword>
<evidence type="ECO:0000313" key="12">
    <source>
        <dbReference type="EMBL" id="HJB90691.1"/>
    </source>
</evidence>
<comment type="catalytic activity">
    <reaction evidence="1">
        <text>inosine + phosphate = alpha-D-ribose 1-phosphate + hypoxanthine</text>
        <dbReference type="Rhea" id="RHEA:27646"/>
        <dbReference type="ChEBI" id="CHEBI:17368"/>
        <dbReference type="ChEBI" id="CHEBI:17596"/>
        <dbReference type="ChEBI" id="CHEBI:43474"/>
        <dbReference type="ChEBI" id="CHEBI:57720"/>
        <dbReference type="EC" id="2.4.2.1"/>
    </reaction>
    <physiologicalReaction direction="left-to-right" evidence="1">
        <dbReference type="Rhea" id="RHEA:27647"/>
    </physiologicalReaction>
</comment>
<dbReference type="GO" id="GO:0016787">
    <property type="term" value="F:hydrolase activity"/>
    <property type="evidence" value="ECO:0007669"/>
    <property type="project" value="UniProtKB-KW"/>
</dbReference>
<evidence type="ECO:0000313" key="13">
    <source>
        <dbReference type="Proteomes" id="UP000886883"/>
    </source>
</evidence>
<comment type="similarity">
    <text evidence="3 11">Belongs to the purine nucleoside phosphorylase YfiH/LACC1 family.</text>
</comment>
<evidence type="ECO:0000256" key="2">
    <source>
        <dbReference type="ARBA" id="ARBA00003215"/>
    </source>
</evidence>
<evidence type="ECO:0000256" key="5">
    <source>
        <dbReference type="ARBA" id="ARBA00022723"/>
    </source>
</evidence>
<dbReference type="CDD" id="cd16833">
    <property type="entry name" value="YfiH"/>
    <property type="match status" value="1"/>
</dbReference>
<gene>
    <name evidence="12" type="primary">pgeF</name>
    <name evidence="12" type="ORF">H9763_04385</name>
</gene>
<evidence type="ECO:0000256" key="8">
    <source>
        <dbReference type="ARBA" id="ARBA00047989"/>
    </source>
</evidence>
<evidence type="ECO:0000256" key="1">
    <source>
        <dbReference type="ARBA" id="ARBA00000553"/>
    </source>
</evidence>
<protein>
    <recommendedName>
        <fullName evidence="11">Purine nucleoside phosphorylase</fullName>
    </recommendedName>
</protein>
<comment type="caution">
    <text evidence="12">The sequence shown here is derived from an EMBL/GenBank/DDBJ whole genome shotgun (WGS) entry which is preliminary data.</text>
</comment>
<dbReference type="Pfam" id="PF02578">
    <property type="entry name" value="Cu-oxidase_4"/>
    <property type="match status" value="1"/>
</dbReference>
<dbReference type="Gene3D" id="3.60.140.10">
    <property type="entry name" value="CNF1/YfiH-like putative cysteine hydrolases"/>
    <property type="match status" value="1"/>
</dbReference>
<keyword evidence="5" id="KW-0479">Metal-binding</keyword>
<dbReference type="InterPro" id="IPR038371">
    <property type="entry name" value="Cu_polyphenol_OxRdtase_sf"/>
</dbReference>
<dbReference type="EMBL" id="DWXE01000014">
    <property type="protein sequence ID" value="HJB90691.1"/>
    <property type="molecule type" value="Genomic_DNA"/>
</dbReference>
<name>A0A9D2MRL1_9FIRM</name>
<keyword evidence="4" id="KW-0808">Transferase</keyword>
<evidence type="ECO:0000256" key="3">
    <source>
        <dbReference type="ARBA" id="ARBA00007353"/>
    </source>
</evidence>
<dbReference type="GO" id="GO:0017061">
    <property type="term" value="F:S-methyl-5-thioadenosine phosphorylase activity"/>
    <property type="evidence" value="ECO:0007669"/>
    <property type="project" value="UniProtKB-EC"/>
</dbReference>
<dbReference type="Proteomes" id="UP000886883">
    <property type="component" value="Unassembled WGS sequence"/>
</dbReference>
<comment type="catalytic activity">
    <reaction evidence="10">
        <text>S-methyl-5'-thioadenosine + phosphate = 5-(methylsulfanyl)-alpha-D-ribose 1-phosphate + adenine</text>
        <dbReference type="Rhea" id="RHEA:11852"/>
        <dbReference type="ChEBI" id="CHEBI:16708"/>
        <dbReference type="ChEBI" id="CHEBI:17509"/>
        <dbReference type="ChEBI" id="CHEBI:43474"/>
        <dbReference type="ChEBI" id="CHEBI:58533"/>
        <dbReference type="EC" id="2.4.2.28"/>
    </reaction>
    <physiologicalReaction direction="left-to-right" evidence="10">
        <dbReference type="Rhea" id="RHEA:11853"/>
    </physiologicalReaction>
</comment>
<comment type="function">
    <text evidence="2">Purine nucleoside enzyme that catalyzes the phosphorolysis of adenosine and inosine nucleosides, yielding D-ribose 1-phosphate and the respective free bases, adenine and hypoxanthine. Also catalyzes the phosphorolysis of S-methyl-5'-thioadenosine into adenine and S-methyl-5-thio-alpha-D-ribose 1-phosphate. Also has adenosine deaminase activity.</text>
</comment>
<evidence type="ECO:0000256" key="6">
    <source>
        <dbReference type="ARBA" id="ARBA00022801"/>
    </source>
</evidence>
<dbReference type="InterPro" id="IPR003730">
    <property type="entry name" value="Cu_polyphenol_OxRdtase"/>
</dbReference>
<evidence type="ECO:0000256" key="10">
    <source>
        <dbReference type="ARBA" id="ARBA00049893"/>
    </source>
</evidence>
<evidence type="ECO:0000256" key="7">
    <source>
        <dbReference type="ARBA" id="ARBA00022833"/>
    </source>
</evidence>
<keyword evidence="7" id="KW-0862">Zinc</keyword>
<dbReference type="AlphaFoldDB" id="A0A9D2MRL1"/>
<reference evidence="12" key="1">
    <citation type="journal article" date="2021" name="PeerJ">
        <title>Extensive microbial diversity within the chicken gut microbiome revealed by metagenomics and culture.</title>
        <authorList>
            <person name="Gilroy R."/>
            <person name="Ravi A."/>
            <person name="Getino M."/>
            <person name="Pursley I."/>
            <person name="Horton D.L."/>
            <person name="Alikhan N.F."/>
            <person name="Baker D."/>
            <person name="Gharbi K."/>
            <person name="Hall N."/>
            <person name="Watson M."/>
            <person name="Adriaenssens E.M."/>
            <person name="Foster-Nyarko E."/>
            <person name="Jarju S."/>
            <person name="Secka A."/>
            <person name="Antonio M."/>
            <person name="Oren A."/>
            <person name="Chaudhuri R.R."/>
            <person name="La Ragione R."/>
            <person name="Hildebrand F."/>
            <person name="Pallen M.J."/>
        </authorList>
    </citation>
    <scope>NUCLEOTIDE SEQUENCE</scope>
    <source>
        <strain evidence="12">USAMLcec3-2134</strain>
    </source>
</reference>
<evidence type="ECO:0000256" key="11">
    <source>
        <dbReference type="RuleBase" id="RU361274"/>
    </source>
</evidence>
<dbReference type="PANTHER" id="PTHR30616">
    <property type="entry name" value="UNCHARACTERIZED PROTEIN YFIH"/>
    <property type="match status" value="1"/>
</dbReference>
<dbReference type="GO" id="GO:0005507">
    <property type="term" value="F:copper ion binding"/>
    <property type="evidence" value="ECO:0007669"/>
    <property type="project" value="TreeGrafter"/>
</dbReference>
<dbReference type="InterPro" id="IPR011324">
    <property type="entry name" value="Cytotoxic_necrot_fac-like_cat"/>
</dbReference>
<dbReference type="NCBIfam" id="TIGR00726">
    <property type="entry name" value="peptidoglycan editing factor PgeF"/>
    <property type="match status" value="1"/>
</dbReference>
<organism evidence="12 13">
    <name type="scientific">Candidatus Eisenbergiella merdigallinarum</name>
    <dbReference type="NCBI Taxonomy" id="2838552"/>
    <lineage>
        <taxon>Bacteria</taxon>
        <taxon>Bacillati</taxon>
        <taxon>Bacillota</taxon>
        <taxon>Clostridia</taxon>
        <taxon>Lachnospirales</taxon>
        <taxon>Lachnospiraceae</taxon>
        <taxon>Eisenbergiella</taxon>
    </lineage>
</organism>
<reference evidence="12" key="2">
    <citation type="submission" date="2021-04" db="EMBL/GenBank/DDBJ databases">
        <authorList>
            <person name="Gilroy R."/>
        </authorList>
    </citation>
    <scope>NUCLEOTIDE SEQUENCE</scope>
    <source>
        <strain evidence="12">USAMLcec3-2134</strain>
    </source>
</reference>
<proteinExistence type="inferred from homology"/>
<comment type="catalytic activity">
    <reaction evidence="8">
        <text>adenosine + H2O + H(+) = inosine + NH4(+)</text>
        <dbReference type="Rhea" id="RHEA:24408"/>
        <dbReference type="ChEBI" id="CHEBI:15377"/>
        <dbReference type="ChEBI" id="CHEBI:15378"/>
        <dbReference type="ChEBI" id="CHEBI:16335"/>
        <dbReference type="ChEBI" id="CHEBI:17596"/>
        <dbReference type="ChEBI" id="CHEBI:28938"/>
        <dbReference type="EC" id="3.5.4.4"/>
    </reaction>
    <physiologicalReaction direction="left-to-right" evidence="8">
        <dbReference type="Rhea" id="RHEA:24409"/>
    </physiologicalReaction>
</comment>
<evidence type="ECO:0000256" key="9">
    <source>
        <dbReference type="ARBA" id="ARBA00048968"/>
    </source>
</evidence>
<dbReference type="SUPFAM" id="SSF64438">
    <property type="entry name" value="CNF1/YfiH-like putative cysteine hydrolases"/>
    <property type="match status" value="1"/>
</dbReference>
<sequence>MEIIRKDPGHPVLRRNREHGIEYLTFPGLEACGAIRHMISTRIGGASRGIYASMNYSYTRGDDPAAVDENFARTARLFGAGPDAFVCSEQTHTANVRAVTEEDRGKGVVRPKDYGDVDGLVTDVPGLILSTFYADCVPLLFVDPVRRAAGCSHSGWRGTVQEMGRATVRAMQEHYGSRPEDILAAVGPSICRDCYEVSADVAEEFLRLFSGERYAFVKPEEIAVSKGGGKYQLDLWKANEAVLLAAGIQKEHLFVTDLCTCCNPDYLFSHRASAGRRGNFAAFVMLVKDPAKGKEEEGAGIS</sequence>
<accession>A0A9D2MRL1</accession>
<evidence type="ECO:0000256" key="4">
    <source>
        <dbReference type="ARBA" id="ARBA00022679"/>
    </source>
</evidence>
<dbReference type="PANTHER" id="PTHR30616:SF2">
    <property type="entry name" value="PURINE NUCLEOSIDE PHOSPHORYLASE LACC1"/>
    <property type="match status" value="1"/>
</dbReference>
<comment type="catalytic activity">
    <reaction evidence="9">
        <text>adenosine + phosphate = alpha-D-ribose 1-phosphate + adenine</text>
        <dbReference type="Rhea" id="RHEA:27642"/>
        <dbReference type="ChEBI" id="CHEBI:16335"/>
        <dbReference type="ChEBI" id="CHEBI:16708"/>
        <dbReference type="ChEBI" id="CHEBI:43474"/>
        <dbReference type="ChEBI" id="CHEBI:57720"/>
        <dbReference type="EC" id="2.4.2.1"/>
    </reaction>
    <physiologicalReaction direction="left-to-right" evidence="9">
        <dbReference type="Rhea" id="RHEA:27643"/>
    </physiologicalReaction>
</comment>